<gene>
    <name evidence="1" type="ORF">GO986_02915</name>
</gene>
<proteinExistence type="predicted"/>
<keyword evidence="2" id="KW-1185">Reference proteome</keyword>
<reference evidence="1 2" key="1">
    <citation type="submission" date="2019-12" db="EMBL/GenBank/DDBJ databases">
        <title>Deinococcus sp. HMF7620 Genome sequencing and assembly.</title>
        <authorList>
            <person name="Kang H."/>
            <person name="Kim H."/>
            <person name="Joh K."/>
        </authorList>
    </citation>
    <scope>NUCLEOTIDE SEQUENCE [LARGE SCALE GENOMIC DNA]</scope>
    <source>
        <strain evidence="1 2">HMF7620</strain>
    </source>
</reference>
<dbReference type="Proteomes" id="UP000483286">
    <property type="component" value="Unassembled WGS sequence"/>
</dbReference>
<accession>A0A7C9HW16</accession>
<dbReference type="AlphaFoldDB" id="A0A7C9HW16"/>
<protein>
    <submittedName>
        <fullName evidence="1">Uncharacterized protein</fullName>
    </submittedName>
</protein>
<organism evidence="1 2">
    <name type="scientific">Deinococcus arboris</name>
    <dbReference type="NCBI Taxonomy" id="2682977"/>
    <lineage>
        <taxon>Bacteria</taxon>
        <taxon>Thermotogati</taxon>
        <taxon>Deinococcota</taxon>
        <taxon>Deinococci</taxon>
        <taxon>Deinococcales</taxon>
        <taxon>Deinococcaceae</taxon>
        <taxon>Deinococcus</taxon>
    </lineage>
</organism>
<evidence type="ECO:0000313" key="1">
    <source>
        <dbReference type="EMBL" id="MVN85710.1"/>
    </source>
</evidence>
<dbReference type="EMBL" id="WQLB01000003">
    <property type="protein sequence ID" value="MVN85710.1"/>
    <property type="molecule type" value="Genomic_DNA"/>
</dbReference>
<comment type="caution">
    <text evidence="1">The sequence shown here is derived from an EMBL/GenBank/DDBJ whole genome shotgun (WGS) entry which is preliminary data.</text>
</comment>
<name>A0A7C9HW16_9DEIO</name>
<evidence type="ECO:0000313" key="2">
    <source>
        <dbReference type="Proteomes" id="UP000483286"/>
    </source>
</evidence>
<sequence length="25" mass="2874">MGHAIRQHFCAVLPNKSCEYGFCFD</sequence>